<dbReference type="SUPFAM" id="SSF53474">
    <property type="entry name" value="alpha/beta-Hydrolases"/>
    <property type="match status" value="1"/>
</dbReference>
<dbReference type="InterPro" id="IPR002018">
    <property type="entry name" value="CarbesteraseB"/>
</dbReference>
<dbReference type="PANTHER" id="PTHR43918:SF4">
    <property type="entry name" value="CARBOXYLIC ESTER HYDROLASE"/>
    <property type="match status" value="1"/>
</dbReference>
<evidence type="ECO:0000256" key="1">
    <source>
        <dbReference type="ARBA" id="ARBA00005964"/>
    </source>
</evidence>
<evidence type="ECO:0000313" key="5">
    <source>
        <dbReference type="EMBL" id="KAF6828525.1"/>
    </source>
</evidence>
<feature type="domain" description="Carboxylesterase type B" evidence="4">
    <location>
        <begin position="20"/>
        <end position="466"/>
    </location>
</feature>
<dbReference type="Pfam" id="PF00135">
    <property type="entry name" value="COesterase"/>
    <property type="match status" value="1"/>
</dbReference>
<comment type="caution">
    <text evidence="5">The sequence shown here is derived from an EMBL/GenBank/DDBJ whole genome shotgun (WGS) entry which is preliminary data.</text>
</comment>
<dbReference type="OrthoDB" id="408631at2759"/>
<dbReference type="EMBL" id="WIGM01000336">
    <property type="protein sequence ID" value="KAF6828525.1"/>
    <property type="molecule type" value="Genomic_DNA"/>
</dbReference>
<protein>
    <recommendedName>
        <fullName evidence="3">Carboxylic ester hydrolase</fullName>
        <ecNumber evidence="3">3.1.1.-</ecNumber>
    </recommendedName>
</protein>
<dbReference type="Gene3D" id="3.40.50.1820">
    <property type="entry name" value="alpha/beta hydrolase"/>
    <property type="match status" value="1"/>
</dbReference>
<dbReference type="AlphaFoldDB" id="A0A8H6KCF0"/>
<dbReference type="EC" id="3.1.1.-" evidence="3"/>
<keyword evidence="6" id="KW-1185">Reference proteome</keyword>
<proteinExistence type="inferred from homology"/>
<evidence type="ECO:0000256" key="3">
    <source>
        <dbReference type="RuleBase" id="RU361235"/>
    </source>
</evidence>
<dbReference type="PROSITE" id="PS00941">
    <property type="entry name" value="CARBOXYLESTERASE_B_2"/>
    <property type="match status" value="1"/>
</dbReference>
<sequence>MLLQQILVLSTRATATISPPPTVTISSGVINGLSTNLPNNAATVSKFLGIPYATAQRFSRPSDPSPWSSPLNTTNFGPACHQNFGLNELGPRPKLLQTLFNTPPPPESEDCLFINIFVPSPSPTLRAVLVFIHGGGWQLGHGQLDLSPFAAYEDIIAVTFNYRTNVFGFPSSPEIPLSERNLGLHDQRAALAWIQRNIASFGGDPEKVTIWGQSAGSLAVDLHLQAYSHSPPFRAAIMSSGQMSFGPLSSPSPNDASAWSQLSAAVGCPARNLSCMTQVPASNLTHAMRKDRITFSPQQDNITVLPNPIERWKSKNVAQVPILTGTVAEEGRGLINDQINLKTFLSAFFPPAFIPEEVTERIVSTYRSNPKLKTDFDIAAAIYTDYLWTCPQSELASTAASNNIPTWRYTFNASILHLLPEEYSWLGKFHGSEIILLFTSPTAPHTPQSYAVYEYFRGAIARFVKNLASGPGWPAVGSNYAPVDTLVLGDVGEVPAVAVPFNTTVLDERCSLFSGFYSLLKSAPGQGSSSR</sequence>
<name>A0A8H6KCF0_9PEZI</name>
<dbReference type="InterPro" id="IPR050654">
    <property type="entry name" value="AChE-related_enzymes"/>
</dbReference>
<dbReference type="GO" id="GO:0052689">
    <property type="term" value="F:carboxylic ester hydrolase activity"/>
    <property type="evidence" value="ECO:0007669"/>
    <property type="project" value="TreeGrafter"/>
</dbReference>
<organism evidence="5 6">
    <name type="scientific">Colletotrichum musicola</name>
    <dbReference type="NCBI Taxonomy" id="2175873"/>
    <lineage>
        <taxon>Eukaryota</taxon>
        <taxon>Fungi</taxon>
        <taxon>Dikarya</taxon>
        <taxon>Ascomycota</taxon>
        <taxon>Pezizomycotina</taxon>
        <taxon>Sordariomycetes</taxon>
        <taxon>Hypocreomycetidae</taxon>
        <taxon>Glomerellales</taxon>
        <taxon>Glomerellaceae</taxon>
        <taxon>Colletotrichum</taxon>
        <taxon>Colletotrichum orchidearum species complex</taxon>
    </lineage>
</organism>
<dbReference type="PROSITE" id="PS00122">
    <property type="entry name" value="CARBOXYLESTERASE_B_1"/>
    <property type="match status" value="1"/>
</dbReference>
<evidence type="ECO:0000259" key="4">
    <source>
        <dbReference type="Pfam" id="PF00135"/>
    </source>
</evidence>
<dbReference type="InterPro" id="IPR029058">
    <property type="entry name" value="AB_hydrolase_fold"/>
</dbReference>
<keyword evidence="2 3" id="KW-0378">Hydrolase</keyword>
<reference evidence="5" key="1">
    <citation type="journal article" date="2020" name="Phytopathology">
        <title>Genome Sequence Resources of Colletotrichum truncatum, C. plurivorum, C. musicola, and C. sojae: Four Species Pathogenic to Soybean (Glycine max).</title>
        <authorList>
            <person name="Rogerio F."/>
            <person name="Boufleur T.R."/>
            <person name="Ciampi-Guillardi M."/>
            <person name="Sukno S.A."/>
            <person name="Thon M.R."/>
            <person name="Massola Junior N.S."/>
            <person name="Baroncelli R."/>
        </authorList>
    </citation>
    <scope>NUCLEOTIDE SEQUENCE</scope>
    <source>
        <strain evidence="5">LFN0074</strain>
    </source>
</reference>
<accession>A0A8H6KCF0</accession>
<dbReference type="InterPro" id="IPR019826">
    <property type="entry name" value="Carboxylesterase_B_AS"/>
</dbReference>
<gene>
    <name evidence="5" type="ORF">CMUS01_08554</name>
</gene>
<evidence type="ECO:0000313" key="6">
    <source>
        <dbReference type="Proteomes" id="UP000639643"/>
    </source>
</evidence>
<evidence type="ECO:0000256" key="2">
    <source>
        <dbReference type="ARBA" id="ARBA00022801"/>
    </source>
</evidence>
<dbReference type="PANTHER" id="PTHR43918">
    <property type="entry name" value="ACETYLCHOLINESTERASE"/>
    <property type="match status" value="1"/>
</dbReference>
<dbReference type="InterPro" id="IPR019819">
    <property type="entry name" value="Carboxylesterase_B_CS"/>
</dbReference>
<comment type="similarity">
    <text evidence="1 3">Belongs to the type-B carboxylesterase/lipase family.</text>
</comment>
<dbReference type="Proteomes" id="UP000639643">
    <property type="component" value="Unassembled WGS sequence"/>
</dbReference>